<evidence type="ECO:0000313" key="10">
    <source>
        <dbReference type="Proteomes" id="UP000476064"/>
    </source>
</evidence>
<dbReference type="PANTHER" id="PTHR43133">
    <property type="entry name" value="RNA POLYMERASE ECF-TYPE SIGMA FACTO"/>
    <property type="match status" value="1"/>
</dbReference>
<dbReference type="InterPro" id="IPR036388">
    <property type="entry name" value="WH-like_DNA-bd_sf"/>
</dbReference>
<dbReference type="InterPro" id="IPR014284">
    <property type="entry name" value="RNA_pol_sigma-70_dom"/>
</dbReference>
<dbReference type="InterPro" id="IPR007627">
    <property type="entry name" value="RNA_pol_sigma70_r2"/>
</dbReference>
<evidence type="ECO:0000256" key="5">
    <source>
        <dbReference type="ARBA" id="ARBA00023163"/>
    </source>
</evidence>
<dbReference type="InterPro" id="IPR013324">
    <property type="entry name" value="RNA_pol_sigma_r3/r4-like"/>
</dbReference>
<protein>
    <recommendedName>
        <fullName evidence="6">RNA polymerase sigma factor</fullName>
    </recommendedName>
</protein>
<feature type="domain" description="RNA polymerase sigma factor 70 region 4 type 2" evidence="8">
    <location>
        <begin position="116"/>
        <end position="167"/>
    </location>
</feature>
<dbReference type="Gene3D" id="1.10.1740.10">
    <property type="match status" value="1"/>
</dbReference>
<dbReference type="AlphaFoldDB" id="A0A6C0G4K5"/>
<dbReference type="Pfam" id="PF08281">
    <property type="entry name" value="Sigma70_r4_2"/>
    <property type="match status" value="1"/>
</dbReference>
<dbReference type="PROSITE" id="PS01063">
    <property type="entry name" value="SIGMA70_ECF"/>
    <property type="match status" value="1"/>
</dbReference>
<dbReference type="CDD" id="cd06171">
    <property type="entry name" value="Sigma70_r4"/>
    <property type="match status" value="1"/>
</dbReference>
<comment type="similarity">
    <text evidence="1 6">Belongs to the sigma-70 factor family. ECF subfamily.</text>
</comment>
<keyword evidence="4 6" id="KW-0238">DNA-binding</keyword>
<name>A0A6C0G4K5_9BACL</name>
<evidence type="ECO:0000259" key="8">
    <source>
        <dbReference type="Pfam" id="PF08281"/>
    </source>
</evidence>
<dbReference type="GO" id="GO:0006352">
    <property type="term" value="P:DNA-templated transcription initiation"/>
    <property type="evidence" value="ECO:0007669"/>
    <property type="project" value="InterPro"/>
</dbReference>
<gene>
    <name evidence="9" type="ORF">GXP70_22135</name>
</gene>
<keyword evidence="3 6" id="KW-0731">Sigma factor</keyword>
<evidence type="ECO:0000259" key="7">
    <source>
        <dbReference type="Pfam" id="PF04542"/>
    </source>
</evidence>
<dbReference type="Pfam" id="PF04542">
    <property type="entry name" value="Sigma70_r2"/>
    <property type="match status" value="1"/>
</dbReference>
<dbReference type="SUPFAM" id="SSF88659">
    <property type="entry name" value="Sigma3 and sigma4 domains of RNA polymerase sigma factors"/>
    <property type="match status" value="1"/>
</dbReference>
<dbReference type="RefSeq" id="WP_162358847.1">
    <property type="nucleotide sequence ID" value="NZ_CP048209.1"/>
</dbReference>
<evidence type="ECO:0000256" key="2">
    <source>
        <dbReference type="ARBA" id="ARBA00023015"/>
    </source>
</evidence>
<evidence type="ECO:0000256" key="1">
    <source>
        <dbReference type="ARBA" id="ARBA00010641"/>
    </source>
</evidence>
<dbReference type="InterPro" id="IPR013249">
    <property type="entry name" value="RNA_pol_sigma70_r4_t2"/>
</dbReference>
<dbReference type="InterPro" id="IPR013325">
    <property type="entry name" value="RNA_pol_sigma_r2"/>
</dbReference>
<dbReference type="GO" id="GO:0016987">
    <property type="term" value="F:sigma factor activity"/>
    <property type="evidence" value="ECO:0007669"/>
    <property type="project" value="UniProtKB-KW"/>
</dbReference>
<dbReference type="EMBL" id="CP048209">
    <property type="protein sequence ID" value="QHT62414.1"/>
    <property type="molecule type" value="Genomic_DNA"/>
</dbReference>
<sequence>MEEEYLKHLAQVGAEDIEQLVRRYWKDVWHFAYVMTKQRDMADDIAQETFIRAFRSLHAFRGESTVKTWLLRIAKHLSINHRRSAFFRHIVLLDQVRHRRSSPSAEADYFEGEFADRIWTLVLRLPAKQREVLLLHAHYQLKPEETANVLGLPQGTVKSRLHRARTQIDKWLKEADAIDSE</sequence>
<feature type="domain" description="RNA polymerase sigma-70 region 2" evidence="7">
    <location>
        <begin position="20"/>
        <end position="84"/>
    </location>
</feature>
<reference evidence="9 10" key="1">
    <citation type="submission" date="2020-01" db="EMBL/GenBank/DDBJ databases">
        <title>Paenibacillus sp. nov., isolated from tomato rhizosphere.</title>
        <authorList>
            <person name="Weon H.-Y."/>
            <person name="Lee S.A."/>
        </authorList>
    </citation>
    <scope>NUCLEOTIDE SEQUENCE [LARGE SCALE GENOMIC DNA]</scope>
    <source>
        <strain evidence="9 10">12200R-189</strain>
    </source>
</reference>
<dbReference type="InterPro" id="IPR000838">
    <property type="entry name" value="RNA_pol_sigma70_ECF_CS"/>
</dbReference>
<dbReference type="GO" id="GO:0006950">
    <property type="term" value="P:response to stress"/>
    <property type="evidence" value="ECO:0007669"/>
    <property type="project" value="UniProtKB-ARBA"/>
</dbReference>
<proteinExistence type="inferred from homology"/>
<dbReference type="GO" id="GO:0003677">
    <property type="term" value="F:DNA binding"/>
    <property type="evidence" value="ECO:0007669"/>
    <property type="project" value="UniProtKB-KW"/>
</dbReference>
<dbReference type="KEGG" id="plyc:GXP70_22135"/>
<dbReference type="SUPFAM" id="SSF88946">
    <property type="entry name" value="Sigma2 domain of RNA polymerase sigma factors"/>
    <property type="match status" value="1"/>
</dbReference>
<dbReference type="Gene3D" id="1.10.10.10">
    <property type="entry name" value="Winged helix-like DNA-binding domain superfamily/Winged helix DNA-binding domain"/>
    <property type="match status" value="1"/>
</dbReference>
<keyword evidence="2 6" id="KW-0805">Transcription regulation</keyword>
<dbReference type="PANTHER" id="PTHR43133:SF46">
    <property type="entry name" value="RNA POLYMERASE SIGMA-70 FACTOR ECF SUBFAMILY"/>
    <property type="match status" value="1"/>
</dbReference>
<keyword evidence="5 6" id="KW-0804">Transcription</keyword>
<evidence type="ECO:0000256" key="4">
    <source>
        <dbReference type="ARBA" id="ARBA00023125"/>
    </source>
</evidence>
<evidence type="ECO:0000256" key="3">
    <source>
        <dbReference type="ARBA" id="ARBA00023082"/>
    </source>
</evidence>
<dbReference type="Proteomes" id="UP000476064">
    <property type="component" value="Chromosome"/>
</dbReference>
<keyword evidence="10" id="KW-1185">Reference proteome</keyword>
<evidence type="ECO:0000313" key="9">
    <source>
        <dbReference type="EMBL" id="QHT62414.1"/>
    </source>
</evidence>
<accession>A0A6C0G4K5</accession>
<dbReference type="InterPro" id="IPR039425">
    <property type="entry name" value="RNA_pol_sigma-70-like"/>
</dbReference>
<evidence type="ECO:0000256" key="6">
    <source>
        <dbReference type="RuleBase" id="RU000716"/>
    </source>
</evidence>
<dbReference type="NCBIfam" id="TIGR02937">
    <property type="entry name" value="sigma70-ECF"/>
    <property type="match status" value="1"/>
</dbReference>
<organism evidence="9 10">
    <name type="scientific">Paenibacillus lycopersici</name>
    <dbReference type="NCBI Taxonomy" id="2704462"/>
    <lineage>
        <taxon>Bacteria</taxon>
        <taxon>Bacillati</taxon>
        <taxon>Bacillota</taxon>
        <taxon>Bacilli</taxon>
        <taxon>Bacillales</taxon>
        <taxon>Paenibacillaceae</taxon>
        <taxon>Paenibacillus</taxon>
    </lineage>
</organism>